<dbReference type="RefSeq" id="XP_007773334.1">
    <property type="nucleotide sequence ID" value="XM_007775144.1"/>
</dbReference>
<comment type="similarity">
    <text evidence="2">Belongs to the metallo-beta-lactamase superfamily.</text>
</comment>
<dbReference type="InterPro" id="IPR036866">
    <property type="entry name" value="RibonucZ/Hydroxyglut_hydro"/>
</dbReference>
<keyword evidence="5" id="KW-0862">Zinc</keyword>
<dbReference type="SUPFAM" id="SSF56281">
    <property type="entry name" value="Metallo-hydrolase/oxidoreductase"/>
    <property type="match status" value="1"/>
</dbReference>
<comment type="cofactor">
    <cofactor evidence="1">
        <name>Zn(2+)</name>
        <dbReference type="ChEBI" id="CHEBI:29105"/>
    </cofactor>
</comment>
<keyword evidence="7" id="KW-1185">Reference proteome</keyword>
<dbReference type="CDD" id="cd07730">
    <property type="entry name" value="metallo-hydrolase-like_MBL-fold"/>
    <property type="match status" value="1"/>
</dbReference>
<name>A0A5M3MAV8_CONPW</name>
<gene>
    <name evidence="6" type="ORF">CONPUDRAFT_64461</name>
</gene>
<sequence length="349" mass="37649">MPLPPDAPSQTYVTVSAIRGGSIQLFHSDIFGDVAPDEGQKQRSHVPCFAFLVDHPREGKMLFDLGLRKDGKGYPKGAQFDADDLLAECANDVAEQLRDGGVEPGEIRRIVYRCVSLHEGHLHFDHVGDPSPFTNAVLTFGHESKDMVDGADTGTSDFLHPFPTNLKRVYVDFHSDSTTTTADSEPSVLSRKAFPLGSFPRAIDMYEDGSLYLLDAPGHMPGHLAVLARVGPSASAPASGPGSTGTFVLLAGDTCHDRQCYVPTQHQGTVEDPESHRETGPRPLAKDNYADVAEATRTVGLLTRMSEEPGVVVVLAHDNACLVEAPRMPLFPDDLGGWARRKGALKVGE</sequence>
<dbReference type="PANTHER" id="PTHR42978">
    <property type="entry name" value="QUORUM-QUENCHING LACTONASE YTNP-RELATED-RELATED"/>
    <property type="match status" value="1"/>
</dbReference>
<dbReference type="Gene3D" id="3.60.15.10">
    <property type="entry name" value="Ribonuclease Z/Hydroxyacylglutathione hydrolase-like"/>
    <property type="match status" value="1"/>
</dbReference>
<dbReference type="KEGG" id="cput:CONPUDRAFT_64461"/>
<keyword evidence="4" id="KW-0378">Hydrolase</keyword>
<organism evidence="6 7">
    <name type="scientific">Coniophora puteana (strain RWD-64-598)</name>
    <name type="common">Brown rot fungus</name>
    <dbReference type="NCBI Taxonomy" id="741705"/>
    <lineage>
        <taxon>Eukaryota</taxon>
        <taxon>Fungi</taxon>
        <taxon>Dikarya</taxon>
        <taxon>Basidiomycota</taxon>
        <taxon>Agaricomycotina</taxon>
        <taxon>Agaricomycetes</taxon>
        <taxon>Agaricomycetidae</taxon>
        <taxon>Boletales</taxon>
        <taxon>Coniophorineae</taxon>
        <taxon>Coniophoraceae</taxon>
        <taxon>Coniophora</taxon>
    </lineage>
</organism>
<dbReference type="GeneID" id="19208359"/>
<dbReference type="EMBL" id="JH711586">
    <property type="protein sequence ID" value="EIW76412.1"/>
    <property type="molecule type" value="Genomic_DNA"/>
</dbReference>
<dbReference type="OrthoDB" id="10250730at2759"/>
<accession>A0A5M3MAV8</accession>
<dbReference type="GO" id="GO:0016787">
    <property type="term" value="F:hydrolase activity"/>
    <property type="evidence" value="ECO:0007669"/>
    <property type="project" value="UniProtKB-KW"/>
</dbReference>
<dbReference type="PANTHER" id="PTHR42978:SF2">
    <property type="entry name" value="102 KBASES UNSTABLE REGION: FROM 1 TO 119443"/>
    <property type="match status" value="1"/>
</dbReference>
<dbReference type="OMA" id="CPGSAWE"/>
<comment type="caution">
    <text evidence="6">The sequence shown here is derived from an EMBL/GenBank/DDBJ whole genome shotgun (WGS) entry which is preliminary data.</text>
</comment>
<evidence type="ECO:0000256" key="4">
    <source>
        <dbReference type="ARBA" id="ARBA00022801"/>
    </source>
</evidence>
<evidence type="ECO:0000313" key="6">
    <source>
        <dbReference type="EMBL" id="EIW76412.1"/>
    </source>
</evidence>
<evidence type="ECO:0008006" key="8">
    <source>
        <dbReference type="Google" id="ProtNLM"/>
    </source>
</evidence>
<dbReference type="InterPro" id="IPR051013">
    <property type="entry name" value="MBL_superfamily_lactonases"/>
</dbReference>
<evidence type="ECO:0000256" key="2">
    <source>
        <dbReference type="ARBA" id="ARBA00007749"/>
    </source>
</evidence>
<evidence type="ECO:0000313" key="7">
    <source>
        <dbReference type="Proteomes" id="UP000053558"/>
    </source>
</evidence>
<dbReference type="GO" id="GO:0046872">
    <property type="term" value="F:metal ion binding"/>
    <property type="evidence" value="ECO:0007669"/>
    <property type="project" value="UniProtKB-KW"/>
</dbReference>
<evidence type="ECO:0000256" key="5">
    <source>
        <dbReference type="ARBA" id="ARBA00022833"/>
    </source>
</evidence>
<keyword evidence="3" id="KW-0479">Metal-binding</keyword>
<dbReference type="Proteomes" id="UP000053558">
    <property type="component" value="Unassembled WGS sequence"/>
</dbReference>
<proteinExistence type="inferred from homology"/>
<evidence type="ECO:0000256" key="3">
    <source>
        <dbReference type="ARBA" id="ARBA00022723"/>
    </source>
</evidence>
<reference evidence="7" key="1">
    <citation type="journal article" date="2012" name="Science">
        <title>The Paleozoic origin of enzymatic lignin decomposition reconstructed from 31 fungal genomes.</title>
        <authorList>
            <person name="Floudas D."/>
            <person name="Binder M."/>
            <person name="Riley R."/>
            <person name="Barry K."/>
            <person name="Blanchette R.A."/>
            <person name="Henrissat B."/>
            <person name="Martinez A.T."/>
            <person name="Otillar R."/>
            <person name="Spatafora J.W."/>
            <person name="Yadav J.S."/>
            <person name="Aerts A."/>
            <person name="Benoit I."/>
            <person name="Boyd A."/>
            <person name="Carlson A."/>
            <person name="Copeland A."/>
            <person name="Coutinho P.M."/>
            <person name="de Vries R.P."/>
            <person name="Ferreira P."/>
            <person name="Findley K."/>
            <person name="Foster B."/>
            <person name="Gaskell J."/>
            <person name="Glotzer D."/>
            <person name="Gorecki P."/>
            <person name="Heitman J."/>
            <person name="Hesse C."/>
            <person name="Hori C."/>
            <person name="Igarashi K."/>
            <person name="Jurgens J.A."/>
            <person name="Kallen N."/>
            <person name="Kersten P."/>
            <person name="Kohler A."/>
            <person name="Kuees U."/>
            <person name="Kumar T.K.A."/>
            <person name="Kuo A."/>
            <person name="LaButti K."/>
            <person name="Larrondo L.F."/>
            <person name="Lindquist E."/>
            <person name="Ling A."/>
            <person name="Lombard V."/>
            <person name="Lucas S."/>
            <person name="Lundell T."/>
            <person name="Martin R."/>
            <person name="McLaughlin D.J."/>
            <person name="Morgenstern I."/>
            <person name="Morin E."/>
            <person name="Murat C."/>
            <person name="Nagy L.G."/>
            <person name="Nolan M."/>
            <person name="Ohm R.A."/>
            <person name="Patyshakuliyeva A."/>
            <person name="Rokas A."/>
            <person name="Ruiz-Duenas F.J."/>
            <person name="Sabat G."/>
            <person name="Salamov A."/>
            <person name="Samejima M."/>
            <person name="Schmutz J."/>
            <person name="Slot J.C."/>
            <person name="St John F."/>
            <person name="Stenlid J."/>
            <person name="Sun H."/>
            <person name="Sun S."/>
            <person name="Syed K."/>
            <person name="Tsang A."/>
            <person name="Wiebenga A."/>
            <person name="Young D."/>
            <person name="Pisabarro A."/>
            <person name="Eastwood D.C."/>
            <person name="Martin F."/>
            <person name="Cullen D."/>
            <person name="Grigoriev I.V."/>
            <person name="Hibbett D.S."/>
        </authorList>
    </citation>
    <scope>NUCLEOTIDE SEQUENCE [LARGE SCALE GENOMIC DNA]</scope>
    <source>
        <strain evidence="7">RWD-64-598 SS2</strain>
    </source>
</reference>
<evidence type="ECO:0000256" key="1">
    <source>
        <dbReference type="ARBA" id="ARBA00001947"/>
    </source>
</evidence>
<dbReference type="AlphaFoldDB" id="A0A5M3MAV8"/>
<protein>
    <recommendedName>
        <fullName evidence="8">Metallo-beta-lactamase domain-containing protein</fullName>
    </recommendedName>
</protein>